<name>A0A8J3DUF3_9BACL</name>
<sequence length="195" mass="21280">MKKTLTLLSTGLMAVGLMTGCGTDKDNNNAMGDNGVRNIGYYTDKNRPNVVPRNDVYDNNASLNNNRNYNDVNDKDSVAADSALSRRIASQVARLNNVNDASAFTDNNTVVIGATLDKDVNNKQAVEQSIRSTAKQLAPDKNIRVVTDRKMVNRIADVNDRLDNGAPIKEVRSDISGIINDLGNALQRPFQNNAK</sequence>
<comment type="caution">
    <text evidence="1">The sequence shown here is derived from an EMBL/GenBank/DDBJ whole genome shotgun (WGS) entry which is preliminary data.</text>
</comment>
<organism evidence="1 2">
    <name type="scientific">Pullulanibacillus camelliae</name>
    <dbReference type="NCBI Taxonomy" id="1707096"/>
    <lineage>
        <taxon>Bacteria</taxon>
        <taxon>Bacillati</taxon>
        <taxon>Bacillota</taxon>
        <taxon>Bacilli</taxon>
        <taxon>Bacillales</taxon>
        <taxon>Sporolactobacillaceae</taxon>
        <taxon>Pullulanibacillus</taxon>
    </lineage>
</organism>
<dbReference type="AlphaFoldDB" id="A0A8J3DUF3"/>
<keyword evidence="2" id="KW-1185">Reference proteome</keyword>
<dbReference type="Pfam" id="PF09580">
    <property type="entry name" value="Spore_YhcN_YlaJ"/>
    <property type="match status" value="1"/>
</dbReference>
<evidence type="ECO:0000313" key="1">
    <source>
        <dbReference type="EMBL" id="GGE42763.1"/>
    </source>
</evidence>
<reference evidence="1" key="2">
    <citation type="submission" date="2020-09" db="EMBL/GenBank/DDBJ databases">
        <authorList>
            <person name="Sun Q."/>
            <person name="Zhou Y."/>
        </authorList>
    </citation>
    <scope>NUCLEOTIDE SEQUENCE</scope>
    <source>
        <strain evidence="1">CGMCC 1.15371</strain>
    </source>
</reference>
<keyword evidence="1" id="KW-0449">Lipoprotein</keyword>
<reference evidence="1" key="1">
    <citation type="journal article" date="2014" name="Int. J. Syst. Evol. Microbiol.">
        <title>Complete genome sequence of Corynebacterium casei LMG S-19264T (=DSM 44701T), isolated from a smear-ripened cheese.</title>
        <authorList>
            <consortium name="US DOE Joint Genome Institute (JGI-PGF)"/>
            <person name="Walter F."/>
            <person name="Albersmeier A."/>
            <person name="Kalinowski J."/>
            <person name="Ruckert C."/>
        </authorList>
    </citation>
    <scope>NUCLEOTIDE SEQUENCE</scope>
    <source>
        <strain evidence="1">CGMCC 1.15371</strain>
    </source>
</reference>
<protein>
    <submittedName>
        <fullName evidence="1">Lipoprotein YhcN</fullName>
    </submittedName>
</protein>
<accession>A0A8J3DUF3</accession>
<evidence type="ECO:0000313" key="2">
    <source>
        <dbReference type="Proteomes" id="UP000628775"/>
    </source>
</evidence>
<gene>
    <name evidence="1" type="primary">yhcN</name>
    <name evidence="1" type="ORF">GCM10011391_21980</name>
</gene>
<dbReference type="Proteomes" id="UP000628775">
    <property type="component" value="Unassembled WGS sequence"/>
</dbReference>
<dbReference type="EMBL" id="BMIR01000009">
    <property type="protein sequence ID" value="GGE42763.1"/>
    <property type="molecule type" value="Genomic_DNA"/>
</dbReference>
<dbReference type="PROSITE" id="PS51257">
    <property type="entry name" value="PROKAR_LIPOPROTEIN"/>
    <property type="match status" value="1"/>
</dbReference>
<proteinExistence type="predicted"/>
<dbReference type="InterPro" id="IPR019076">
    <property type="entry name" value="Spore_lipoprot_YhcN/YlaJ-like"/>
</dbReference>